<comment type="caution">
    <text evidence="1">The sequence shown here is derived from an EMBL/GenBank/DDBJ whole genome shotgun (WGS) entry which is preliminary data.</text>
</comment>
<dbReference type="Proteomes" id="UP000485621">
    <property type="component" value="Unassembled WGS sequence"/>
</dbReference>
<organism evidence="1">
    <name type="scientific">candidate division CPR1 bacterium ADurb.Bin160</name>
    <dbReference type="NCBI Taxonomy" id="1852826"/>
    <lineage>
        <taxon>Bacteria</taxon>
        <taxon>candidate division CPR1</taxon>
    </lineage>
</organism>
<proteinExistence type="predicted"/>
<accession>A0A1V5ZN91</accession>
<reference evidence="1" key="1">
    <citation type="submission" date="2017-02" db="EMBL/GenBank/DDBJ databases">
        <title>Delving into the versatile metabolic prowess of the omnipresent phylum Bacteroidetes.</title>
        <authorList>
            <person name="Nobu M.K."/>
            <person name="Mei R."/>
            <person name="Narihiro T."/>
            <person name="Kuroda K."/>
            <person name="Liu W.-T."/>
        </authorList>
    </citation>
    <scope>NUCLEOTIDE SEQUENCE</scope>
    <source>
        <strain evidence="1">ADurb.Bin160</strain>
    </source>
</reference>
<evidence type="ECO:0000313" key="1">
    <source>
        <dbReference type="EMBL" id="OQB41687.1"/>
    </source>
</evidence>
<name>A0A1V5ZN91_9BACT</name>
<gene>
    <name evidence="1" type="ORF">BWY04_00683</name>
</gene>
<sequence>MEKNKNLNEFLVPRFQTTELVGNFESIGNIYTNDALKKYFLGAIINSPTLKYFEELFHRLIFEEKILIPCFFNRNIFSFAFYKIYRPRHYKKRIAGFYSIDTKCVYIMIDNNLNIFSLPNRIELENVVVHELTHWFSFASKPKFMSVFKNDLILFYKNFFRNIFEIQDITTISDTDINKILIFLSKTFDSYSDVNTNQAFNKYKNIIRSIFIKNDNMEYEEKLKIMFVFLKIALSDLKVFFNIYYLPKYRFIIDSLNDAYFQSFGFENNTRAVWQEIIFPSEVACILAEYNIRKTKLMLSKM</sequence>
<dbReference type="AlphaFoldDB" id="A0A1V5ZN91"/>
<dbReference type="EMBL" id="MWDB01000012">
    <property type="protein sequence ID" value="OQB41687.1"/>
    <property type="molecule type" value="Genomic_DNA"/>
</dbReference>
<protein>
    <submittedName>
        <fullName evidence="1">Uncharacterized protein</fullName>
    </submittedName>
</protein>